<dbReference type="GO" id="GO:0008276">
    <property type="term" value="F:protein methyltransferase activity"/>
    <property type="evidence" value="ECO:0007669"/>
    <property type="project" value="InterPro"/>
</dbReference>
<organism evidence="1 2">
    <name type="scientific">Danaus chrysippus</name>
    <name type="common">African queen</name>
    <dbReference type="NCBI Taxonomy" id="151541"/>
    <lineage>
        <taxon>Eukaryota</taxon>
        <taxon>Metazoa</taxon>
        <taxon>Ecdysozoa</taxon>
        <taxon>Arthropoda</taxon>
        <taxon>Hexapoda</taxon>
        <taxon>Insecta</taxon>
        <taxon>Pterygota</taxon>
        <taxon>Neoptera</taxon>
        <taxon>Endopterygota</taxon>
        <taxon>Lepidoptera</taxon>
        <taxon>Glossata</taxon>
        <taxon>Ditrysia</taxon>
        <taxon>Papilionoidea</taxon>
        <taxon>Nymphalidae</taxon>
        <taxon>Danainae</taxon>
        <taxon>Danaini</taxon>
        <taxon>Danaina</taxon>
        <taxon>Danaus</taxon>
        <taxon>Anosia</taxon>
    </lineage>
</organism>
<dbReference type="InterPro" id="IPR029063">
    <property type="entry name" value="SAM-dependent_MTases_sf"/>
</dbReference>
<dbReference type="PANTHER" id="PTHR23108">
    <property type="entry name" value="METHYLTRANSFERASE-RELATED"/>
    <property type="match status" value="1"/>
</dbReference>
<dbReference type="PANTHER" id="PTHR23108:SF0">
    <property type="entry name" value="METHYLTRANSFERASE-LIKE PROTEIN 22"/>
    <property type="match status" value="1"/>
</dbReference>
<dbReference type="SUPFAM" id="SSF53335">
    <property type="entry name" value="S-adenosyl-L-methionine-dependent methyltransferases"/>
    <property type="match status" value="1"/>
</dbReference>
<dbReference type="GO" id="GO:0005634">
    <property type="term" value="C:nucleus"/>
    <property type="evidence" value="ECO:0007669"/>
    <property type="project" value="TreeGrafter"/>
</dbReference>
<keyword evidence="2" id="KW-1185">Reference proteome</keyword>
<protein>
    <submittedName>
        <fullName evidence="1">(African queen) hypothetical protein</fullName>
    </submittedName>
</protein>
<dbReference type="InterPro" id="IPR038899">
    <property type="entry name" value="METTL22"/>
</dbReference>
<dbReference type="Gene3D" id="3.40.50.150">
    <property type="entry name" value="Vaccinia Virus protein VP39"/>
    <property type="match status" value="1"/>
</dbReference>
<gene>
    <name evidence="1" type="ORF">DCHRY22_LOCUS2896</name>
</gene>
<dbReference type="OrthoDB" id="46564at2759"/>
<comment type="caution">
    <text evidence="1">The sequence shown here is derived from an EMBL/GenBank/DDBJ whole genome shotgun (WGS) entry which is preliminary data.</text>
</comment>
<proteinExistence type="predicted"/>
<accession>A0A8J2QEY4</accession>
<reference evidence="1" key="1">
    <citation type="submission" date="2021-09" db="EMBL/GenBank/DDBJ databases">
        <authorList>
            <person name="Martin H S."/>
        </authorList>
    </citation>
    <scope>NUCLEOTIDE SEQUENCE</scope>
</reference>
<dbReference type="AlphaFoldDB" id="A0A8J2QEY4"/>
<dbReference type="Pfam" id="PF10294">
    <property type="entry name" value="Methyltransf_16"/>
    <property type="match status" value="1"/>
</dbReference>
<dbReference type="Proteomes" id="UP000789524">
    <property type="component" value="Unassembled WGS sequence"/>
</dbReference>
<dbReference type="InterPro" id="IPR019410">
    <property type="entry name" value="Methyltransf_16"/>
</dbReference>
<dbReference type="EMBL" id="CAKASE010000046">
    <property type="protein sequence ID" value="CAG9561372.1"/>
    <property type="molecule type" value="Genomic_DNA"/>
</dbReference>
<evidence type="ECO:0000313" key="1">
    <source>
        <dbReference type="EMBL" id="CAG9561372.1"/>
    </source>
</evidence>
<evidence type="ECO:0000313" key="2">
    <source>
        <dbReference type="Proteomes" id="UP000789524"/>
    </source>
</evidence>
<name>A0A8J2QEY4_9NEOP</name>
<sequence>MVGLQVWRGAFLLGDLIIHLGDSLNGKSIMELGAGTGLTSFVAAIYAKSVVCTDINMGGILDLIKLNAKYNTKLIKSQFKVMPLDFTDTDWDGALLNEIRKTDIFIAADVIYDDDVTAAFVSTIEKILNIEPPKTIYIVLEKRYVFTIEHMDSVAPCYETFLSLLDKVKLNSKWTIENIPLDFPKYFTYDRVKELVCWKITSNSTTK</sequence>